<dbReference type="InterPro" id="IPR001119">
    <property type="entry name" value="SLH_dom"/>
</dbReference>
<dbReference type="InterPro" id="IPR000209">
    <property type="entry name" value="Peptidase_S8/S53_dom"/>
</dbReference>
<dbReference type="SUPFAM" id="SSF52743">
    <property type="entry name" value="Subtilisin-like"/>
    <property type="match status" value="1"/>
</dbReference>
<dbReference type="Pfam" id="PF00395">
    <property type="entry name" value="SLH"/>
    <property type="match status" value="1"/>
</dbReference>
<accession>A0A8S5NQ72</accession>
<dbReference type="InterPro" id="IPR036852">
    <property type="entry name" value="Peptidase_S8/S53_dom_sf"/>
</dbReference>
<name>A0A8S5NQ72_9CAUD</name>
<dbReference type="GO" id="GO:0006508">
    <property type="term" value="P:proteolysis"/>
    <property type="evidence" value="ECO:0007669"/>
    <property type="project" value="InterPro"/>
</dbReference>
<dbReference type="Pfam" id="PF00082">
    <property type="entry name" value="Peptidase_S8"/>
    <property type="match status" value="1"/>
</dbReference>
<dbReference type="PROSITE" id="PS51272">
    <property type="entry name" value="SLH"/>
    <property type="match status" value="1"/>
</dbReference>
<proteinExistence type="predicted"/>
<feature type="domain" description="SLH" evidence="1">
    <location>
        <begin position="293"/>
        <end position="350"/>
    </location>
</feature>
<dbReference type="Gene3D" id="3.40.50.200">
    <property type="entry name" value="Peptidase S8/S53 domain"/>
    <property type="match status" value="1"/>
</dbReference>
<reference evidence="2" key="1">
    <citation type="journal article" date="2021" name="Proc. Natl. Acad. Sci. U.S.A.">
        <title>A Catalog of Tens of Thousands of Viruses from Human Metagenomes Reveals Hidden Associations with Chronic Diseases.</title>
        <authorList>
            <person name="Tisza M.J."/>
            <person name="Buck C.B."/>
        </authorList>
    </citation>
    <scope>NUCLEOTIDE SEQUENCE</scope>
    <source>
        <strain evidence="2">Ctr0w28</strain>
    </source>
</reference>
<evidence type="ECO:0000313" key="2">
    <source>
        <dbReference type="EMBL" id="DAD96957.1"/>
    </source>
</evidence>
<dbReference type="EMBL" id="BK015227">
    <property type="protein sequence ID" value="DAD96957.1"/>
    <property type="molecule type" value="Genomic_DNA"/>
</dbReference>
<organism evidence="2">
    <name type="scientific">Myoviridae sp. ctr0w28</name>
    <dbReference type="NCBI Taxonomy" id="2826703"/>
    <lineage>
        <taxon>Viruses</taxon>
        <taxon>Duplodnaviria</taxon>
        <taxon>Heunggongvirae</taxon>
        <taxon>Uroviricota</taxon>
        <taxon>Caudoviricetes</taxon>
    </lineage>
</organism>
<dbReference type="GO" id="GO:0004252">
    <property type="term" value="F:serine-type endopeptidase activity"/>
    <property type="evidence" value="ECO:0007669"/>
    <property type="project" value="InterPro"/>
</dbReference>
<sequence length="350" mass="38261">MENILLDSNAWLRRVTGVDKFHAAGYFGSRVTAGTGEKVNTEAYSAGGRIIPVLGDGTSEHAVQTAAVFFQVAPEATLYSFSTNTSLTGGQKHWDFFTDCVPVMDEKRISNVFFSRVENDKTAREKHAAVLAARPWLKEFWAAGNDGVEGYSKLLQVEEVIGVGAAEVLRSSKVIGGPRVYPAGYTSQTELVDFAAPGNPGVNIAAERPSDHADILAGTSFAAPWLCGMACLVDDFFLDRTGQALSRAAMVRFFKDHCEDIGEDGKDDRAGFGLVVLPEPGEIDIDRYVEVEQMTFTDQDKIAPWAKEAVEWCVARGYLQGKGGCFDPKAPITREEFCVVLKRVLEDKDR</sequence>
<evidence type="ECO:0000259" key="1">
    <source>
        <dbReference type="PROSITE" id="PS51272"/>
    </source>
</evidence>
<protein>
    <submittedName>
        <fullName evidence="2">S-layer homology domain</fullName>
    </submittedName>
</protein>